<dbReference type="HOGENOM" id="CLU_1768071_0_0_1"/>
<dbReference type="GeneID" id="25326403"/>
<dbReference type="AlphaFoldDB" id="A0A0D2D043"/>
<dbReference type="InterPro" id="IPR024311">
    <property type="entry name" value="Lipocalin-like"/>
</dbReference>
<organism evidence="2 3">
    <name type="scientific">Exophiala xenobiotica</name>
    <dbReference type="NCBI Taxonomy" id="348802"/>
    <lineage>
        <taxon>Eukaryota</taxon>
        <taxon>Fungi</taxon>
        <taxon>Dikarya</taxon>
        <taxon>Ascomycota</taxon>
        <taxon>Pezizomycotina</taxon>
        <taxon>Eurotiomycetes</taxon>
        <taxon>Chaetothyriomycetidae</taxon>
        <taxon>Chaetothyriales</taxon>
        <taxon>Herpotrichiellaceae</taxon>
        <taxon>Exophiala</taxon>
    </lineage>
</organism>
<evidence type="ECO:0000259" key="1">
    <source>
        <dbReference type="Pfam" id="PF13924"/>
    </source>
</evidence>
<keyword evidence="3" id="KW-1185">Reference proteome</keyword>
<dbReference type="Pfam" id="PF13924">
    <property type="entry name" value="Lipocalin_5"/>
    <property type="match status" value="1"/>
</dbReference>
<name>A0A0D2D043_9EURO</name>
<dbReference type="OrthoDB" id="3904217at2759"/>
<dbReference type="EMBL" id="KN847319">
    <property type="protein sequence ID" value="KIW55767.1"/>
    <property type="molecule type" value="Genomic_DNA"/>
</dbReference>
<reference evidence="2 3" key="1">
    <citation type="submission" date="2015-01" db="EMBL/GenBank/DDBJ databases">
        <title>The Genome Sequence of Exophiala xenobiotica CBS118157.</title>
        <authorList>
            <consortium name="The Broad Institute Genomics Platform"/>
            <person name="Cuomo C."/>
            <person name="de Hoog S."/>
            <person name="Gorbushina A."/>
            <person name="Stielow B."/>
            <person name="Teixiera M."/>
            <person name="Abouelleil A."/>
            <person name="Chapman S.B."/>
            <person name="Priest M."/>
            <person name="Young S.K."/>
            <person name="Wortman J."/>
            <person name="Nusbaum C."/>
            <person name="Birren B."/>
        </authorList>
    </citation>
    <scope>NUCLEOTIDE SEQUENCE [LARGE SCALE GENOMIC DNA]</scope>
    <source>
        <strain evidence="2 3">CBS 118157</strain>
    </source>
</reference>
<sequence>MTSFRARLIGTWELVSFQAVNVADEADIIYPFQGDWHGLIMYTSDGYRSVQIQNQEVPRTGGGPVPGTVEDLAELARRTTNYTGPYHLKDNGPNDGKLYHENMISIPSIYNGITQTRLGHIFVKDGVQPRLEYQARCYRDLEKGKGQ</sequence>
<evidence type="ECO:0000313" key="3">
    <source>
        <dbReference type="Proteomes" id="UP000054342"/>
    </source>
</evidence>
<evidence type="ECO:0000313" key="2">
    <source>
        <dbReference type="EMBL" id="KIW55767.1"/>
    </source>
</evidence>
<protein>
    <recommendedName>
        <fullName evidence="1">Lipocalin-like domain-containing protein</fullName>
    </recommendedName>
</protein>
<proteinExistence type="predicted"/>
<dbReference type="Proteomes" id="UP000054342">
    <property type="component" value="Unassembled WGS sequence"/>
</dbReference>
<dbReference type="RefSeq" id="XP_013316351.1">
    <property type="nucleotide sequence ID" value="XM_013460897.1"/>
</dbReference>
<gene>
    <name evidence="2" type="ORF">PV05_04495</name>
</gene>
<feature type="domain" description="Lipocalin-like" evidence="1">
    <location>
        <begin position="9"/>
        <end position="91"/>
    </location>
</feature>
<accession>A0A0D2D043</accession>